<dbReference type="SMART" id="SM00822">
    <property type="entry name" value="PKS_KR"/>
    <property type="match status" value="1"/>
</dbReference>
<dbReference type="SUPFAM" id="SSF51735">
    <property type="entry name" value="NAD(P)-binding Rossmann-fold domains"/>
    <property type="match status" value="1"/>
</dbReference>
<dbReference type="PROSITE" id="PS00061">
    <property type="entry name" value="ADH_SHORT"/>
    <property type="match status" value="1"/>
</dbReference>
<evidence type="ECO:0000256" key="1">
    <source>
        <dbReference type="ARBA" id="ARBA00006484"/>
    </source>
</evidence>
<dbReference type="PRINTS" id="PR00080">
    <property type="entry name" value="SDRFAMILY"/>
</dbReference>
<dbReference type="PANTHER" id="PTHR44196:SF1">
    <property type="entry name" value="DEHYDROGENASE_REDUCTASE SDR FAMILY MEMBER 7B"/>
    <property type="match status" value="1"/>
</dbReference>
<organism evidence="5 6">
    <name type="scientific">Nocardia arthritidis</name>
    <dbReference type="NCBI Taxonomy" id="228602"/>
    <lineage>
        <taxon>Bacteria</taxon>
        <taxon>Bacillati</taxon>
        <taxon>Actinomycetota</taxon>
        <taxon>Actinomycetes</taxon>
        <taxon>Mycobacteriales</taxon>
        <taxon>Nocardiaceae</taxon>
        <taxon>Nocardia</taxon>
    </lineage>
</organism>
<keyword evidence="6" id="KW-1185">Reference proteome</keyword>
<dbReference type="InterPro" id="IPR020904">
    <property type="entry name" value="Sc_DH/Rdtase_CS"/>
</dbReference>
<dbReference type="RefSeq" id="WP_167472661.1">
    <property type="nucleotide sequence ID" value="NZ_CP046172.1"/>
</dbReference>
<evidence type="ECO:0000256" key="3">
    <source>
        <dbReference type="RuleBase" id="RU000363"/>
    </source>
</evidence>
<reference evidence="5 6" key="1">
    <citation type="journal article" date="2019" name="ACS Chem. Biol.">
        <title>Identification and Mobilization of a Cryptic Antibiotic Biosynthesis Gene Locus from a Human-Pathogenic Nocardia Isolate.</title>
        <authorList>
            <person name="Herisse M."/>
            <person name="Ishida K."/>
            <person name="Porter J.L."/>
            <person name="Howden B."/>
            <person name="Hertweck C."/>
            <person name="Stinear T.P."/>
            <person name="Pidot S.J."/>
        </authorList>
    </citation>
    <scope>NUCLEOTIDE SEQUENCE [LARGE SCALE GENOMIC DNA]</scope>
    <source>
        <strain evidence="5 6">AUSMDU00012717</strain>
    </source>
</reference>
<evidence type="ECO:0000259" key="4">
    <source>
        <dbReference type="SMART" id="SM00822"/>
    </source>
</evidence>
<dbReference type="EMBL" id="CP046172">
    <property type="protein sequence ID" value="QIS09575.1"/>
    <property type="molecule type" value="Genomic_DNA"/>
</dbReference>
<name>A0A6G9Y8I1_9NOCA</name>
<dbReference type="InterPro" id="IPR057326">
    <property type="entry name" value="KR_dom"/>
</dbReference>
<dbReference type="GO" id="GO:0016020">
    <property type="term" value="C:membrane"/>
    <property type="evidence" value="ECO:0007669"/>
    <property type="project" value="TreeGrafter"/>
</dbReference>
<keyword evidence="2" id="KW-0560">Oxidoreductase</keyword>
<dbReference type="InterPro" id="IPR036291">
    <property type="entry name" value="NAD(P)-bd_dom_sf"/>
</dbReference>
<feature type="domain" description="Ketoreductase" evidence="4">
    <location>
        <begin position="7"/>
        <end position="191"/>
    </location>
</feature>
<dbReference type="GO" id="GO:0016491">
    <property type="term" value="F:oxidoreductase activity"/>
    <property type="evidence" value="ECO:0007669"/>
    <property type="project" value="UniProtKB-KW"/>
</dbReference>
<dbReference type="PANTHER" id="PTHR44196">
    <property type="entry name" value="DEHYDROGENASE/REDUCTASE SDR FAMILY MEMBER 7B"/>
    <property type="match status" value="1"/>
</dbReference>
<dbReference type="Pfam" id="PF00106">
    <property type="entry name" value="adh_short"/>
    <property type="match status" value="1"/>
</dbReference>
<dbReference type="KEGG" id="nah:F5544_08365"/>
<dbReference type="InterPro" id="IPR002347">
    <property type="entry name" value="SDR_fam"/>
</dbReference>
<proteinExistence type="inferred from homology"/>
<dbReference type="PRINTS" id="PR00081">
    <property type="entry name" value="GDHRDH"/>
</dbReference>
<accession>A0A6G9Y8I1</accession>
<dbReference type="AlphaFoldDB" id="A0A6G9Y8I1"/>
<dbReference type="Gene3D" id="3.40.50.720">
    <property type="entry name" value="NAD(P)-binding Rossmann-like Domain"/>
    <property type="match status" value="1"/>
</dbReference>
<dbReference type="Proteomes" id="UP000503540">
    <property type="component" value="Chromosome"/>
</dbReference>
<sequence>MTEFLGKTVVVTGAGSGIGQALARQLAASGARLALSDIDQPGLTETVRQVRALDAQVHGDVIDVGDRNRMFAYANEIRSRFDAVHVVFNNAGTTFTGSVEESDLDDFERVLRVNFWGVVNGTKAFLPHLIASGAGHVVNVSSVFGLVGFPGQSAYTASKFAVRGFTEALRMELREQHRPVKVTCVIPGGVKTGIVRNSTAARDIDVDALVASFDKDPGVSAVSAARTILAGVRAERGRVLIGRDAWLLELAHRLLGPAYQRVVGPIGARWLDEIRTPRQAARVTLREVK</sequence>
<gene>
    <name evidence="5" type="ORF">F5544_08365</name>
</gene>
<evidence type="ECO:0000313" key="6">
    <source>
        <dbReference type="Proteomes" id="UP000503540"/>
    </source>
</evidence>
<evidence type="ECO:0000313" key="5">
    <source>
        <dbReference type="EMBL" id="QIS09575.1"/>
    </source>
</evidence>
<evidence type="ECO:0000256" key="2">
    <source>
        <dbReference type="ARBA" id="ARBA00023002"/>
    </source>
</evidence>
<comment type="similarity">
    <text evidence="1 3">Belongs to the short-chain dehydrogenases/reductases (SDR) family.</text>
</comment>
<protein>
    <submittedName>
        <fullName evidence="5">SDR family NAD(P)-dependent oxidoreductase</fullName>
    </submittedName>
</protein>